<dbReference type="AlphaFoldDB" id="A0A1W2B0J3"/>
<gene>
    <name evidence="1" type="ORF">SAMN06296427_105226</name>
</gene>
<dbReference type="OrthoDB" id="9152910at2"/>
<sequence length="191" mass="22466">MKRDIVDYMKGETKKIAFVFSCPGQEEQKSKKLVNGKTGENLDLLIEKNEDKVLSKIFDKEEINNWKKYKHKNPKGLRYFFRITNASNFVHYKIWNGRTEAKTSEIKNVDNIDRLIGELYDIEDAIICFGKKAKEALNHIQKFKSDKLNHNVRIVYLRHLGLQSLNQIKEVSTTEERLKVVADDFIRQMEN</sequence>
<dbReference type="EMBL" id="FWXS01000005">
    <property type="protein sequence ID" value="SMC66456.1"/>
    <property type="molecule type" value="Genomic_DNA"/>
</dbReference>
<name>A0A1W2B0J3_9FLAO</name>
<dbReference type="RefSeq" id="WP_084017426.1">
    <property type="nucleotide sequence ID" value="NZ_FWXS01000005.1"/>
</dbReference>
<dbReference type="Gene3D" id="3.40.470.10">
    <property type="entry name" value="Uracil-DNA glycosylase-like domain"/>
    <property type="match status" value="1"/>
</dbReference>
<organism evidence="1 2">
    <name type="scientific">Moheibacter sediminis</name>
    <dbReference type="NCBI Taxonomy" id="1434700"/>
    <lineage>
        <taxon>Bacteria</taxon>
        <taxon>Pseudomonadati</taxon>
        <taxon>Bacteroidota</taxon>
        <taxon>Flavobacteriia</taxon>
        <taxon>Flavobacteriales</taxon>
        <taxon>Weeksellaceae</taxon>
        <taxon>Moheibacter</taxon>
    </lineage>
</organism>
<protein>
    <recommendedName>
        <fullName evidence="3">Uracil DNA glycosylase superfamily protein</fullName>
    </recommendedName>
</protein>
<proteinExistence type="predicted"/>
<dbReference type="InterPro" id="IPR036895">
    <property type="entry name" value="Uracil-DNA_glycosylase-like_sf"/>
</dbReference>
<accession>A0A1W2B0J3</accession>
<evidence type="ECO:0008006" key="3">
    <source>
        <dbReference type="Google" id="ProtNLM"/>
    </source>
</evidence>
<evidence type="ECO:0000313" key="1">
    <source>
        <dbReference type="EMBL" id="SMC66456.1"/>
    </source>
</evidence>
<evidence type="ECO:0000313" key="2">
    <source>
        <dbReference type="Proteomes" id="UP000192393"/>
    </source>
</evidence>
<dbReference type="Proteomes" id="UP000192393">
    <property type="component" value="Unassembled WGS sequence"/>
</dbReference>
<keyword evidence="2" id="KW-1185">Reference proteome</keyword>
<reference evidence="2" key="1">
    <citation type="submission" date="2017-04" db="EMBL/GenBank/DDBJ databases">
        <authorList>
            <person name="Varghese N."/>
            <person name="Submissions S."/>
        </authorList>
    </citation>
    <scope>NUCLEOTIDE SEQUENCE [LARGE SCALE GENOMIC DNA]</scope>
    <source>
        <strain evidence="2">CGMCC 1.12708</strain>
    </source>
</reference>